<keyword evidence="5" id="KW-0969">Cilium</keyword>
<comment type="subcellular location">
    <subcellularLocation>
        <location evidence="1">Bacterial flagellum</location>
    </subcellularLocation>
</comment>
<dbReference type="InterPro" id="IPR001029">
    <property type="entry name" value="Flagellin_N"/>
</dbReference>
<protein>
    <submittedName>
        <fullName evidence="5">Flagellin hook IN motif-containing protein</fullName>
    </submittedName>
</protein>
<dbReference type="Pfam" id="PF00669">
    <property type="entry name" value="Flagellin_N"/>
    <property type="match status" value="1"/>
</dbReference>
<comment type="caution">
    <text evidence="5">The sequence shown here is derived from an EMBL/GenBank/DDBJ whole genome shotgun (WGS) entry which is preliminary data.</text>
</comment>
<evidence type="ECO:0000256" key="3">
    <source>
        <dbReference type="ARBA" id="ARBA00023143"/>
    </source>
</evidence>
<dbReference type="Pfam" id="PF07196">
    <property type="entry name" value="Flagellin_IN"/>
    <property type="match status" value="1"/>
</dbReference>
<evidence type="ECO:0000313" key="5">
    <source>
        <dbReference type="EMBL" id="MDJ1160291.1"/>
    </source>
</evidence>
<dbReference type="SUPFAM" id="SSF64518">
    <property type="entry name" value="Phase 1 flagellin"/>
    <property type="match status" value="2"/>
</dbReference>
<keyword evidence="3" id="KW-0975">Bacterial flagellum</keyword>
<dbReference type="EMBL" id="JASJEV010000037">
    <property type="protein sequence ID" value="MDJ1160291.1"/>
    <property type="molecule type" value="Genomic_DNA"/>
</dbReference>
<evidence type="ECO:0000313" key="6">
    <source>
        <dbReference type="Proteomes" id="UP001321492"/>
    </source>
</evidence>
<dbReference type="Gene3D" id="1.20.1330.10">
    <property type="entry name" value="f41 fragment of flagellin, N-terminal domain"/>
    <property type="match status" value="1"/>
</dbReference>
<dbReference type="InterPro" id="IPR010810">
    <property type="entry name" value="Flagellin_hook_IN_motif"/>
</dbReference>
<comment type="similarity">
    <text evidence="2">Belongs to the bacterial flagellin family.</text>
</comment>
<name>A0ABT7ALM9_9HYPH</name>
<feature type="non-terminal residue" evidence="5">
    <location>
        <position position="218"/>
    </location>
</feature>
<accession>A0ABT7ALM9</accession>
<keyword evidence="5" id="KW-0282">Flagellum</keyword>
<sequence length="218" mass="21785">IQNRLATGKKVNSALDNPSNFFLSAGLNARGSDLSNLLDTMGQNIKVLEAADKGITAITKLVESTQATARQALQSASVNLKTTGTANLSAYTAAAGDAGNLVITVGGTNKTVAVAAGDTGAQIVDKINAAGGLKAELDAGTGRLSISALNGESLAIDATSTAATLTALGLSAGAVTRGTSEVNATRKALAAQVAELRTQIDQLSKDASYNGINLLAGD</sequence>
<feature type="domain" description="Flagellin N-terminal" evidence="4">
    <location>
        <begin position="2"/>
        <end position="75"/>
    </location>
</feature>
<keyword evidence="5" id="KW-0966">Cell projection</keyword>
<evidence type="ECO:0000256" key="2">
    <source>
        <dbReference type="ARBA" id="ARBA00005709"/>
    </source>
</evidence>
<feature type="non-terminal residue" evidence="5">
    <location>
        <position position="1"/>
    </location>
</feature>
<proteinExistence type="inferred from homology"/>
<gene>
    <name evidence="5" type="ORF">QNA08_18945</name>
</gene>
<evidence type="ECO:0000256" key="1">
    <source>
        <dbReference type="ARBA" id="ARBA00004365"/>
    </source>
</evidence>
<evidence type="ECO:0000259" key="4">
    <source>
        <dbReference type="Pfam" id="PF00669"/>
    </source>
</evidence>
<keyword evidence="6" id="KW-1185">Reference proteome</keyword>
<dbReference type="RefSeq" id="WP_283742288.1">
    <property type="nucleotide sequence ID" value="NZ_JASJEV010000037.1"/>
</dbReference>
<reference evidence="5 6" key="1">
    <citation type="submission" date="2023-05" db="EMBL/GenBank/DDBJ databases">
        <title>Chelatococcus sp. nov., a moderately thermophilic bacterium isolated from hot spring microbial mat.</title>
        <authorList>
            <person name="Hu C.-J."/>
            <person name="Li W.-J."/>
        </authorList>
    </citation>
    <scope>NUCLEOTIDE SEQUENCE [LARGE SCALE GENOMIC DNA]</scope>
    <source>
        <strain evidence="5 6">SYSU G07232</strain>
    </source>
</reference>
<organism evidence="5 6">
    <name type="scientific">Chelatococcus albus</name>
    <dbReference type="NCBI Taxonomy" id="3047466"/>
    <lineage>
        <taxon>Bacteria</taxon>
        <taxon>Pseudomonadati</taxon>
        <taxon>Pseudomonadota</taxon>
        <taxon>Alphaproteobacteria</taxon>
        <taxon>Hyphomicrobiales</taxon>
        <taxon>Chelatococcaceae</taxon>
        <taxon>Chelatococcus</taxon>
    </lineage>
</organism>
<dbReference type="Proteomes" id="UP001321492">
    <property type="component" value="Unassembled WGS sequence"/>
</dbReference>